<dbReference type="GeneID" id="301816799"/>
<evidence type="ECO:0000256" key="1">
    <source>
        <dbReference type="SAM" id="SignalP"/>
    </source>
</evidence>
<dbReference type="OrthoDB" id="8141379at2"/>
<sequence>MRLVRTIIAFAIALSLTMLPIGASAGGVVMSSDDMQTSMHMGDGSDMSMDECCPDGMKGQTSPAHSTKCGMGFCCAGGTVALGDVRVVTLAPIAMTATTVALPADQVVSLHSGSPPFRPPRI</sequence>
<accession>M4ZRS1</accession>
<dbReference type="EMBL" id="AP012603">
    <property type="protein sequence ID" value="BAM88930.1"/>
    <property type="molecule type" value="Genomic_DNA"/>
</dbReference>
<dbReference type="KEGG" id="aol:S58_29290"/>
<dbReference type="RefSeq" id="WP_015666052.1">
    <property type="nucleotide sequence ID" value="NC_020453.1"/>
</dbReference>
<dbReference type="PATRIC" id="fig|1245469.3.peg.2994"/>
<protein>
    <submittedName>
        <fullName evidence="2">Uncharacterized protein</fullName>
    </submittedName>
</protein>
<dbReference type="HOGENOM" id="CLU_2033634_0_0_5"/>
<name>M4ZRS1_9BRAD</name>
<organism evidence="2 3">
    <name type="scientific">Bradyrhizobium oligotrophicum S58</name>
    <dbReference type="NCBI Taxonomy" id="1245469"/>
    <lineage>
        <taxon>Bacteria</taxon>
        <taxon>Pseudomonadati</taxon>
        <taxon>Pseudomonadota</taxon>
        <taxon>Alphaproteobacteria</taxon>
        <taxon>Hyphomicrobiales</taxon>
        <taxon>Nitrobacteraceae</taxon>
        <taxon>Bradyrhizobium</taxon>
    </lineage>
</organism>
<dbReference type="Proteomes" id="UP000011841">
    <property type="component" value="Chromosome"/>
</dbReference>
<dbReference type="AlphaFoldDB" id="M4ZRS1"/>
<keyword evidence="3" id="KW-1185">Reference proteome</keyword>
<evidence type="ECO:0000313" key="2">
    <source>
        <dbReference type="EMBL" id="BAM88930.1"/>
    </source>
</evidence>
<keyword evidence="1" id="KW-0732">Signal</keyword>
<reference evidence="2 3" key="1">
    <citation type="journal article" date="2013" name="Appl. Environ. Microbiol.">
        <title>Genome analysis suggests that the soil oligotrophic bacterium Agromonas oligotrophica (Bradyrhizobium oligotrophicum) is a nitrogen-fixing symbiont of Aeschynomene indica.</title>
        <authorList>
            <person name="Okubo T."/>
            <person name="Fukushima S."/>
            <person name="Itakura M."/>
            <person name="Oshima K."/>
            <person name="Longtonglang A."/>
            <person name="Teaumroong N."/>
            <person name="Mitsui H."/>
            <person name="Hattori M."/>
            <person name="Hattori R."/>
            <person name="Hattori T."/>
            <person name="Minamisawa K."/>
        </authorList>
    </citation>
    <scope>NUCLEOTIDE SEQUENCE [LARGE SCALE GENOMIC DNA]</scope>
    <source>
        <strain evidence="2 3">S58</strain>
    </source>
</reference>
<evidence type="ECO:0000313" key="3">
    <source>
        <dbReference type="Proteomes" id="UP000011841"/>
    </source>
</evidence>
<gene>
    <name evidence="2" type="ORF">S58_29290</name>
</gene>
<feature type="signal peptide" evidence="1">
    <location>
        <begin position="1"/>
        <end position="25"/>
    </location>
</feature>
<proteinExistence type="predicted"/>
<dbReference type="eggNOG" id="ENOG5030ZCB">
    <property type="taxonomic scope" value="Bacteria"/>
</dbReference>
<feature type="chain" id="PRO_5004062199" evidence="1">
    <location>
        <begin position="26"/>
        <end position="122"/>
    </location>
</feature>